<evidence type="ECO:0000259" key="1">
    <source>
        <dbReference type="Pfam" id="PF01593"/>
    </source>
</evidence>
<dbReference type="Proteomes" id="UP000050502">
    <property type="component" value="Unassembled WGS sequence"/>
</dbReference>
<reference evidence="3 5" key="2">
    <citation type="submission" date="2015-07" db="EMBL/GenBank/DDBJ databases">
        <title>Whole genome sequence of Ardenticatena maritima DSM 23922.</title>
        <authorList>
            <person name="Hemp J."/>
            <person name="Ward L.M."/>
            <person name="Pace L.A."/>
            <person name="Fischer W.W."/>
        </authorList>
    </citation>
    <scope>NUCLEOTIDE SEQUENCE [LARGE SCALE GENOMIC DNA]</scope>
    <source>
        <strain evidence="3 5">110S</strain>
    </source>
</reference>
<feature type="domain" description="Amine oxidase" evidence="1">
    <location>
        <begin position="15"/>
        <end position="490"/>
    </location>
</feature>
<keyword evidence="4" id="KW-1185">Reference proteome</keyword>
<dbReference type="RefSeq" id="WP_054494105.1">
    <property type="nucleotide sequence ID" value="NZ_BBZA01000263.1"/>
</dbReference>
<dbReference type="STRING" id="872965.SE16_03215"/>
<evidence type="ECO:0000313" key="2">
    <source>
        <dbReference type="EMBL" id="GAP64420.1"/>
    </source>
</evidence>
<dbReference type="PANTHER" id="PTHR46313">
    <property type="match status" value="1"/>
</dbReference>
<proteinExistence type="predicted"/>
<dbReference type="GO" id="GO:0016491">
    <property type="term" value="F:oxidoreductase activity"/>
    <property type="evidence" value="ECO:0007669"/>
    <property type="project" value="InterPro"/>
</dbReference>
<organism evidence="2 4">
    <name type="scientific">Ardenticatena maritima</name>
    <dbReference type="NCBI Taxonomy" id="872965"/>
    <lineage>
        <taxon>Bacteria</taxon>
        <taxon>Bacillati</taxon>
        <taxon>Chloroflexota</taxon>
        <taxon>Ardenticatenia</taxon>
        <taxon>Ardenticatenales</taxon>
        <taxon>Ardenticatenaceae</taxon>
        <taxon>Ardenticatena</taxon>
    </lineage>
</organism>
<reference evidence="4" key="3">
    <citation type="submission" date="2015-08" db="EMBL/GenBank/DDBJ databases">
        <title>Draft Genome Sequence of a Heterotrophic Facultative Anaerobic Bacterium Ardenticatena maritima Strain 110S.</title>
        <authorList>
            <person name="Kawaichi S."/>
            <person name="Yoshida T."/>
            <person name="Sako Y."/>
            <person name="Nakamura R."/>
        </authorList>
    </citation>
    <scope>NUCLEOTIDE SEQUENCE [LARGE SCALE GENOMIC DNA]</scope>
    <source>
        <strain evidence="4">110S</strain>
    </source>
</reference>
<dbReference type="PRINTS" id="PR00420">
    <property type="entry name" value="RNGMNOXGNASE"/>
</dbReference>
<dbReference type="Proteomes" id="UP000037784">
    <property type="component" value="Unassembled WGS sequence"/>
</dbReference>
<evidence type="ECO:0000313" key="5">
    <source>
        <dbReference type="Proteomes" id="UP000050502"/>
    </source>
</evidence>
<sequence length="510" mass="56339">MNDTYDVVVVGGGVGGLTTAALLAQAGLRVALLEAHVYVGGCAGTFYHRGYRFDAGATLVGGFAPGAPLDMLGKRLGITWPVHLDTAAMAVHLPQRPPLLRWNAPDAWLDELTHHFGDAVRPFWEWQTATADTVWALAQYHPPWPPATPHEWARLAQIAPKWVQTIPPARWRTLLQDAFGTVAARLHGSPALHRLLVDAQLLISAQTTSRHANALFGAAALDLARIGTGHLPRGVGTVAETLANALRQFGGELSTRHTVEHVHRTPRGWHVRTHRGMVVRARHVVFNVPPWNVRRMLAEEEMPHRLRRLPPQPRDGWGAFMLYVGVDEAVIPPLETLHHQIVSGEPLGEGRSMFLSISPAWDTTRAPAGKRAITISTHTALEPWWQLAQRDETAYEARKAAYTERLLNTANRLIPGLRDAIEILLPGTPITFQRFTRRFHGWVGGWPQTNLWRGWRPKLAAGLWLVGDSIFPGQSVPAVALGGWRVAETILAECGITVHTHMLLSSQPTR</sequence>
<evidence type="ECO:0000313" key="3">
    <source>
        <dbReference type="EMBL" id="KPL89463.1"/>
    </source>
</evidence>
<dbReference type="Pfam" id="PF01593">
    <property type="entry name" value="Amino_oxidase"/>
    <property type="match status" value="1"/>
</dbReference>
<dbReference type="EMBL" id="LGKN01000003">
    <property type="protein sequence ID" value="KPL89463.1"/>
    <property type="molecule type" value="Genomic_DNA"/>
</dbReference>
<protein>
    <recommendedName>
        <fullName evidence="1">Amine oxidase domain-containing protein</fullName>
    </recommendedName>
</protein>
<dbReference type="SUPFAM" id="SSF51905">
    <property type="entry name" value="FAD/NAD(P)-binding domain"/>
    <property type="match status" value="1"/>
</dbReference>
<accession>A0A0M9UDW3</accession>
<dbReference type="PANTHER" id="PTHR46313:SF3">
    <property type="entry name" value="PROLYCOPENE ISOMERASE, CHLOROPLASTIC"/>
    <property type="match status" value="1"/>
</dbReference>
<dbReference type="InterPro" id="IPR036188">
    <property type="entry name" value="FAD/NAD-bd_sf"/>
</dbReference>
<dbReference type="EMBL" id="BBZA01000263">
    <property type="protein sequence ID" value="GAP64420.1"/>
    <property type="molecule type" value="Genomic_DNA"/>
</dbReference>
<name>A0A0M9UDW3_9CHLR</name>
<dbReference type="GO" id="GO:0016116">
    <property type="term" value="P:carotenoid metabolic process"/>
    <property type="evidence" value="ECO:0007669"/>
    <property type="project" value="InterPro"/>
</dbReference>
<dbReference type="OrthoDB" id="9789960at2"/>
<gene>
    <name evidence="2" type="ORF">ARMA_2843</name>
    <name evidence="3" type="ORF">SE16_03215</name>
</gene>
<reference evidence="2 4" key="1">
    <citation type="journal article" date="2015" name="Genome Announc.">
        <title>Draft Genome Sequence of a Heterotrophic Facultative Anaerobic Thermophilic Bacterium, Ardenticatena maritima Strain 110ST.</title>
        <authorList>
            <person name="Kawaichi S."/>
            <person name="Yoshida T."/>
            <person name="Sako Y."/>
            <person name="Nakamura R."/>
        </authorList>
    </citation>
    <scope>NUCLEOTIDE SEQUENCE [LARGE SCALE GENOMIC DNA]</scope>
    <source>
        <strain evidence="2 4">110S</strain>
    </source>
</reference>
<comment type="caution">
    <text evidence="2">The sequence shown here is derived from an EMBL/GenBank/DDBJ whole genome shotgun (WGS) entry which is preliminary data.</text>
</comment>
<dbReference type="InParanoid" id="A0A0M9UDW3"/>
<dbReference type="Gene3D" id="3.50.50.60">
    <property type="entry name" value="FAD/NAD(P)-binding domain"/>
    <property type="match status" value="2"/>
</dbReference>
<evidence type="ECO:0000313" key="4">
    <source>
        <dbReference type="Proteomes" id="UP000037784"/>
    </source>
</evidence>
<dbReference type="InterPro" id="IPR002937">
    <property type="entry name" value="Amino_oxidase"/>
</dbReference>
<dbReference type="AlphaFoldDB" id="A0A0M9UDW3"/>
<dbReference type="Gene3D" id="3.90.660.20">
    <property type="entry name" value="Protoporphyrinogen oxidase, mitochondrial, domain 2"/>
    <property type="match status" value="1"/>
</dbReference>
<dbReference type="InterPro" id="IPR045892">
    <property type="entry name" value="CrtISO-like"/>
</dbReference>